<evidence type="ECO:0000313" key="4">
    <source>
        <dbReference type="EMBL" id="UPV75244.1"/>
    </source>
</evidence>
<dbReference type="Gene3D" id="3.40.50.2000">
    <property type="entry name" value="Glycogen Phosphorylase B"/>
    <property type="match status" value="2"/>
</dbReference>
<name>A0A8U0HXF1_9EURY</name>
<dbReference type="AlphaFoldDB" id="A0A8U0HXF1"/>
<dbReference type="Pfam" id="PF13579">
    <property type="entry name" value="Glyco_trans_4_4"/>
    <property type="match status" value="1"/>
</dbReference>
<evidence type="ECO:0000259" key="3">
    <source>
        <dbReference type="Pfam" id="PF13579"/>
    </source>
</evidence>
<dbReference type="PANTHER" id="PTHR46401:SF2">
    <property type="entry name" value="GLYCOSYLTRANSFERASE WBBK-RELATED"/>
    <property type="match status" value="1"/>
</dbReference>
<dbReference type="EMBL" id="CP096659">
    <property type="protein sequence ID" value="UPV75244.1"/>
    <property type="molecule type" value="Genomic_DNA"/>
</dbReference>
<accession>A0A8U0HXF1</accession>
<organism evidence="4 5">
    <name type="scientific">Halorussus limi</name>
    <dbReference type="NCBI Taxonomy" id="2938695"/>
    <lineage>
        <taxon>Archaea</taxon>
        <taxon>Methanobacteriati</taxon>
        <taxon>Methanobacteriota</taxon>
        <taxon>Stenosarchaea group</taxon>
        <taxon>Halobacteria</taxon>
        <taxon>Halobacteriales</taxon>
        <taxon>Haladaptataceae</taxon>
        <taxon>Halorussus</taxon>
    </lineage>
</organism>
<dbReference type="SUPFAM" id="SSF53756">
    <property type="entry name" value="UDP-Glycosyltransferase/glycogen phosphorylase"/>
    <property type="match status" value="1"/>
</dbReference>
<dbReference type="KEGG" id="halx:M0R89_04045"/>
<dbReference type="GeneID" id="72184342"/>
<dbReference type="PANTHER" id="PTHR46401">
    <property type="entry name" value="GLYCOSYLTRANSFERASE WBBK-RELATED"/>
    <property type="match status" value="1"/>
</dbReference>
<evidence type="ECO:0000259" key="2">
    <source>
        <dbReference type="Pfam" id="PF00534"/>
    </source>
</evidence>
<reference evidence="4 5" key="1">
    <citation type="submission" date="2022-04" db="EMBL/GenBank/DDBJ databases">
        <title>Diverse halophilic archaea isolated from saline environments.</title>
        <authorList>
            <person name="Cui H.-L."/>
        </authorList>
    </citation>
    <scope>NUCLEOTIDE SEQUENCE [LARGE SCALE GENOMIC DNA]</scope>
    <source>
        <strain evidence="4 5">XZYJT49</strain>
    </source>
</reference>
<sequence>MPENTNDKWEGPSVKMVTQFFHPDTSANATILTELAIGLADRGVDIDVLTGQPAYSSADRERTEPKFEVYEGVPIRRIIATRFDKNEGTKYRLLNDVSFFLSAFLHLLFSRRKQTLLLPTAPPFLPILGWWLGTIRGYSYVPVVYDLYPDMAVELGYLSEDGVVYRVWDWLNRCAYRRADEVITIGETMKETLVSKYGEECNVTVIHNWEDGEFIQPQQKTENEFSWEHNLVEPTTVLYSGNLGLHHDLESVVEAASKLEKTRRSVSDQFEFLFIGEGGKKPKLMEMAADYGLDTVSFLPYQPKEVLPDSLTSGDIALVTMEEGVEGLCVSSKFYTALASGQAVLAISKPDSEIGRVVERTGCGIRVDPQSPDQIVDAITRWLDDPEMTEKMGERAREVFEQEFNKQRSLKQYHEQLSKVDG</sequence>
<keyword evidence="5" id="KW-1185">Reference proteome</keyword>
<evidence type="ECO:0000256" key="1">
    <source>
        <dbReference type="ARBA" id="ARBA00022679"/>
    </source>
</evidence>
<evidence type="ECO:0000313" key="5">
    <source>
        <dbReference type="Proteomes" id="UP000830729"/>
    </source>
</evidence>
<dbReference type="GO" id="GO:0016757">
    <property type="term" value="F:glycosyltransferase activity"/>
    <property type="evidence" value="ECO:0007669"/>
    <property type="project" value="InterPro"/>
</dbReference>
<keyword evidence="1" id="KW-0808">Transferase</keyword>
<dbReference type="Proteomes" id="UP000830729">
    <property type="component" value="Chromosome"/>
</dbReference>
<dbReference type="Pfam" id="PF00534">
    <property type="entry name" value="Glycos_transf_1"/>
    <property type="match status" value="1"/>
</dbReference>
<feature type="domain" description="Glycosyltransferase subfamily 4-like N-terminal" evidence="3">
    <location>
        <begin position="30"/>
        <end position="209"/>
    </location>
</feature>
<gene>
    <name evidence="4" type="ORF">M0R89_04045</name>
</gene>
<dbReference type="InterPro" id="IPR001296">
    <property type="entry name" value="Glyco_trans_1"/>
</dbReference>
<dbReference type="RefSeq" id="WP_248651287.1">
    <property type="nucleotide sequence ID" value="NZ_CP096659.1"/>
</dbReference>
<proteinExistence type="predicted"/>
<dbReference type="CDD" id="cd03794">
    <property type="entry name" value="GT4_WbuB-like"/>
    <property type="match status" value="1"/>
</dbReference>
<dbReference type="InterPro" id="IPR028098">
    <property type="entry name" value="Glyco_trans_4-like_N"/>
</dbReference>
<protein>
    <submittedName>
        <fullName evidence="4">Glycosyltransferase family 4 protein</fullName>
    </submittedName>
</protein>
<feature type="domain" description="Glycosyl transferase family 1" evidence="2">
    <location>
        <begin position="225"/>
        <end position="398"/>
    </location>
</feature>